<accession>A0A4Y3PUI3</accession>
<dbReference type="STRING" id="54914.AV540_20025"/>
<evidence type="ECO:0000313" key="1">
    <source>
        <dbReference type="EMBL" id="GEB34101.1"/>
    </source>
</evidence>
<name>A0A4Y3PUI3_BREPA</name>
<comment type="caution">
    <text evidence="1">The sequence shown here is derived from an EMBL/GenBank/DDBJ whole genome shotgun (WGS) entry which is preliminary data.</text>
</comment>
<gene>
    <name evidence="1" type="ORF">BPA01_36810</name>
</gene>
<evidence type="ECO:0000313" key="2">
    <source>
        <dbReference type="Proteomes" id="UP000316882"/>
    </source>
</evidence>
<keyword evidence="2" id="KW-1185">Reference proteome</keyword>
<organism evidence="1 2">
    <name type="scientific">Brevibacillus parabrevis</name>
    <dbReference type="NCBI Taxonomy" id="54914"/>
    <lineage>
        <taxon>Bacteria</taxon>
        <taxon>Bacillati</taxon>
        <taxon>Bacillota</taxon>
        <taxon>Bacilli</taxon>
        <taxon>Bacillales</taxon>
        <taxon>Paenibacillaceae</taxon>
        <taxon>Brevibacillus</taxon>
    </lineage>
</organism>
<reference evidence="1 2" key="1">
    <citation type="submission" date="2019-06" db="EMBL/GenBank/DDBJ databases">
        <title>Whole genome shotgun sequence of Brevibacillus parabrevis NBRC 12334.</title>
        <authorList>
            <person name="Hosoyama A."/>
            <person name="Uohara A."/>
            <person name="Ohji S."/>
            <person name="Ichikawa N."/>
        </authorList>
    </citation>
    <scope>NUCLEOTIDE SEQUENCE [LARGE SCALE GENOMIC DNA]</scope>
    <source>
        <strain evidence="1 2">NBRC 12334</strain>
    </source>
</reference>
<dbReference type="AlphaFoldDB" id="A0A4Y3PUI3"/>
<dbReference type="EMBL" id="BJMH01000019">
    <property type="protein sequence ID" value="GEB34101.1"/>
    <property type="molecule type" value="Genomic_DNA"/>
</dbReference>
<sequence length="137" mass="15438">MGESMVKSILSIGLLAFTVFSAATVYAEMTEFSSDVYIASETSTKHTAGFTAITESDVKCAKITVQSTIYFNAKKQGETERATNYNSYKVKQTGERKVVNPTKKGYWEISSFHEEYAKKEDKLTEENHSYDDAIWMP</sequence>
<proteinExistence type="predicted"/>
<protein>
    <submittedName>
        <fullName evidence="1">Uncharacterized protein</fullName>
    </submittedName>
</protein>
<dbReference type="Proteomes" id="UP000316882">
    <property type="component" value="Unassembled WGS sequence"/>
</dbReference>